<dbReference type="RefSeq" id="WP_094827221.1">
    <property type="nucleotide sequence ID" value="NZ_NEVL01000003.1"/>
</dbReference>
<reference evidence="1 2" key="1">
    <citation type="submission" date="2017-05" db="EMBL/GenBank/DDBJ databases">
        <title>Complete and WGS of Bordetella genogroups.</title>
        <authorList>
            <person name="Spilker T."/>
            <person name="LiPuma J."/>
        </authorList>
    </citation>
    <scope>NUCLEOTIDE SEQUENCE [LARGE SCALE GENOMIC DNA]</scope>
    <source>
        <strain evidence="1 2">AU17610</strain>
    </source>
</reference>
<evidence type="ECO:0000313" key="2">
    <source>
        <dbReference type="Proteomes" id="UP000217005"/>
    </source>
</evidence>
<sequence length="519" mass="53826">MAASVTINFETLDEASANFSRALRTLTGSLEVAARHIENAMRRVGPAAQAGGPPSQAGGGGGILNSAIGFTVAMADVQVMAKAMGTATGNLKSIAKIAGDAGISAADLQARLSGVRETLETRPAAVAALKDLGIEVDNKSGLRDTVRILADLGKAMASVSPAQAKAYAENLGIDPDVVRLLRDDGTRAQLHDLMIKNADHDSFAEHSLSARNSIGDIGDAADRAGSILGAGFMEPFAGALKRFRETADRRLPELADTLSLVPRAVGLVSGAVVDVGNGLLEVVGRANEATNGASTYLGLAATTKTGRAVIGRAAASGWSLGRAAIAVPGIGALIGVATAAAAGREYQNSEEGLQSTIASINERIQERKIYISRESDSDAAVARYQSEIEPFVTKRSELEKELAAVREKDWLPVDALLLKGSMHRSVIGGLGLDMDQRSADGLTADPSLWGQAAARSLGSDLTADPNRMMLIRDPISINSTNNITVSGVLDPLAVAQHIAAVQIEVNNNLMRSNTGGQVA</sequence>
<dbReference type="EMBL" id="NEVL01000003">
    <property type="protein sequence ID" value="OZI36415.1"/>
    <property type="molecule type" value="Genomic_DNA"/>
</dbReference>
<evidence type="ECO:0000313" key="1">
    <source>
        <dbReference type="EMBL" id="OZI36415.1"/>
    </source>
</evidence>
<organism evidence="1 2">
    <name type="scientific">Bordetella genomosp. 1</name>
    <dbReference type="NCBI Taxonomy" id="1395607"/>
    <lineage>
        <taxon>Bacteria</taxon>
        <taxon>Pseudomonadati</taxon>
        <taxon>Pseudomonadota</taxon>
        <taxon>Betaproteobacteria</taxon>
        <taxon>Burkholderiales</taxon>
        <taxon>Alcaligenaceae</taxon>
        <taxon>Bordetella</taxon>
    </lineage>
</organism>
<name>A0A261SGY2_9BORD</name>
<dbReference type="AlphaFoldDB" id="A0A261SGY2"/>
<proteinExistence type="predicted"/>
<gene>
    <name evidence="1" type="ORF">CEG14_15565</name>
</gene>
<comment type="caution">
    <text evidence="1">The sequence shown here is derived from an EMBL/GenBank/DDBJ whole genome shotgun (WGS) entry which is preliminary data.</text>
</comment>
<accession>A0A261SGY2</accession>
<dbReference type="Proteomes" id="UP000217005">
    <property type="component" value="Unassembled WGS sequence"/>
</dbReference>
<protein>
    <submittedName>
        <fullName evidence="1">Uncharacterized protein</fullName>
    </submittedName>
</protein>